<keyword evidence="6 7" id="KW-0472">Membrane</keyword>
<feature type="transmembrane region" description="Helical" evidence="7">
    <location>
        <begin position="155"/>
        <end position="174"/>
    </location>
</feature>
<dbReference type="AlphaFoldDB" id="A0A154BVX0"/>
<dbReference type="InterPro" id="IPR036259">
    <property type="entry name" value="MFS_trans_sf"/>
</dbReference>
<name>A0A154BVX0_ANASB</name>
<evidence type="ECO:0000256" key="6">
    <source>
        <dbReference type="ARBA" id="ARBA00023136"/>
    </source>
</evidence>
<dbReference type="GO" id="GO:0022857">
    <property type="term" value="F:transmembrane transporter activity"/>
    <property type="evidence" value="ECO:0007669"/>
    <property type="project" value="InterPro"/>
</dbReference>
<evidence type="ECO:0000256" key="5">
    <source>
        <dbReference type="ARBA" id="ARBA00022989"/>
    </source>
</evidence>
<reference evidence="9 10" key="1">
    <citation type="submission" date="2016-02" db="EMBL/GenBank/DDBJ databases">
        <title>Anaerosporomusa subterraneum gen. nov., sp. nov., a spore-forming obligate anaerobe isolated from saprolite.</title>
        <authorList>
            <person name="Choi J.K."/>
            <person name="Shah M."/>
            <person name="Yee N."/>
        </authorList>
    </citation>
    <scope>NUCLEOTIDE SEQUENCE [LARGE SCALE GENOMIC DNA]</scope>
    <source>
        <strain evidence="9 10">RU4</strain>
    </source>
</reference>
<evidence type="ECO:0000313" key="10">
    <source>
        <dbReference type="Proteomes" id="UP000076268"/>
    </source>
</evidence>
<evidence type="ECO:0000256" key="2">
    <source>
        <dbReference type="ARBA" id="ARBA00022448"/>
    </source>
</evidence>
<keyword evidence="2" id="KW-0813">Transport</keyword>
<feature type="transmembrane region" description="Helical" evidence="7">
    <location>
        <begin position="357"/>
        <end position="378"/>
    </location>
</feature>
<dbReference type="Gene3D" id="1.20.1250.20">
    <property type="entry name" value="MFS general substrate transporter like domains"/>
    <property type="match status" value="2"/>
</dbReference>
<feature type="transmembrane region" description="Helical" evidence="7">
    <location>
        <begin position="236"/>
        <end position="254"/>
    </location>
</feature>
<feature type="transmembrane region" description="Helical" evidence="7">
    <location>
        <begin position="62"/>
        <end position="83"/>
    </location>
</feature>
<dbReference type="PANTHER" id="PTHR43124">
    <property type="entry name" value="PURINE EFFLUX PUMP PBUE"/>
    <property type="match status" value="1"/>
</dbReference>
<evidence type="ECO:0000256" key="1">
    <source>
        <dbReference type="ARBA" id="ARBA00004651"/>
    </source>
</evidence>
<keyword evidence="4 7" id="KW-0812">Transmembrane</keyword>
<accession>A0A154BVX0</accession>
<evidence type="ECO:0000256" key="3">
    <source>
        <dbReference type="ARBA" id="ARBA00022475"/>
    </source>
</evidence>
<feature type="transmembrane region" description="Helical" evidence="7">
    <location>
        <begin position="128"/>
        <end position="149"/>
    </location>
</feature>
<dbReference type="InterPro" id="IPR011701">
    <property type="entry name" value="MFS"/>
</dbReference>
<feature type="transmembrane region" description="Helical" evidence="7">
    <location>
        <begin position="89"/>
        <end position="107"/>
    </location>
</feature>
<feature type="domain" description="Major facilitator superfamily (MFS) profile" evidence="8">
    <location>
        <begin position="1"/>
        <end position="382"/>
    </location>
</feature>
<keyword evidence="10" id="KW-1185">Reference proteome</keyword>
<evidence type="ECO:0000256" key="7">
    <source>
        <dbReference type="SAM" id="Phobius"/>
    </source>
</evidence>
<comment type="caution">
    <text evidence="9">The sequence shown here is derived from an EMBL/GenBank/DDBJ whole genome shotgun (WGS) entry which is preliminary data.</text>
</comment>
<gene>
    <name evidence="9" type="ORF">AXX12_01110</name>
</gene>
<proteinExistence type="predicted"/>
<dbReference type="PANTHER" id="PTHR43124:SF3">
    <property type="entry name" value="CHLORAMPHENICOL EFFLUX PUMP RV0191"/>
    <property type="match status" value="1"/>
</dbReference>
<dbReference type="EMBL" id="LSGP01000001">
    <property type="protein sequence ID" value="KYZ78174.1"/>
    <property type="molecule type" value="Genomic_DNA"/>
</dbReference>
<feature type="transmembrane region" description="Helical" evidence="7">
    <location>
        <begin position="30"/>
        <end position="50"/>
    </location>
</feature>
<dbReference type="STRING" id="1794912.AXX12_01110"/>
<feature type="transmembrane region" description="Helical" evidence="7">
    <location>
        <begin position="266"/>
        <end position="284"/>
    </location>
</feature>
<organism evidence="9 10">
    <name type="scientific">Anaerosporomusa subterranea</name>
    <dbReference type="NCBI Taxonomy" id="1794912"/>
    <lineage>
        <taxon>Bacteria</taxon>
        <taxon>Bacillati</taxon>
        <taxon>Bacillota</taxon>
        <taxon>Negativicutes</taxon>
        <taxon>Acetonemataceae</taxon>
        <taxon>Anaerosporomusa</taxon>
    </lineage>
</organism>
<dbReference type="SUPFAM" id="SSF103473">
    <property type="entry name" value="MFS general substrate transporter"/>
    <property type="match status" value="1"/>
</dbReference>
<sequence>MLWTLALGWAVIYADRTCLYPLLAVIADSLGISSAQAGALTSAYFLFYVAMQIPAGILGDRLGLKPVLIANYGLAGLGILGLGYFGDNYYLLLLFAALHGLGAGAYYPAAYGTVLSQVEQSRRGFSSAVIGTGMALGLIVGLAMSGSVYEWSESYQWPFILMSIPTFAILPVFWRNLPECRGAAAVSWPIYRAILSDSALWRINIATFCALYGFWVAVSWGPTFLKAERGFSLDQAGLFTGMMAITALPAALAWGKFSDRAGRKKIASTVLPLGALSLYLLSFAQGKIAIMGVLLIFGLFSNSAFTPIMVAWTGDIASKRYPGFTGAAVGIFNCVIMISAIAAPLVSGYLRDLSGSLVPAIVVGSIVMAAGTVLLLGIPELHLDMKEADRAVCFFHIFSTMPWINGYR</sequence>
<keyword evidence="3" id="KW-1003">Cell membrane</keyword>
<dbReference type="PROSITE" id="PS50850">
    <property type="entry name" value="MFS"/>
    <property type="match status" value="1"/>
</dbReference>
<feature type="transmembrane region" description="Helical" evidence="7">
    <location>
        <begin position="324"/>
        <end position="345"/>
    </location>
</feature>
<dbReference type="GO" id="GO:0005886">
    <property type="term" value="C:plasma membrane"/>
    <property type="evidence" value="ECO:0007669"/>
    <property type="project" value="UniProtKB-SubCell"/>
</dbReference>
<evidence type="ECO:0000256" key="4">
    <source>
        <dbReference type="ARBA" id="ARBA00022692"/>
    </source>
</evidence>
<dbReference type="Pfam" id="PF07690">
    <property type="entry name" value="MFS_1"/>
    <property type="match status" value="1"/>
</dbReference>
<dbReference type="Proteomes" id="UP000076268">
    <property type="component" value="Unassembled WGS sequence"/>
</dbReference>
<dbReference type="InterPro" id="IPR050189">
    <property type="entry name" value="MFS_Efflux_Transporters"/>
</dbReference>
<evidence type="ECO:0000313" key="9">
    <source>
        <dbReference type="EMBL" id="KYZ78174.1"/>
    </source>
</evidence>
<comment type="subcellular location">
    <subcellularLocation>
        <location evidence="1">Cell membrane</location>
        <topology evidence="1">Multi-pass membrane protein</topology>
    </subcellularLocation>
</comment>
<keyword evidence="5 7" id="KW-1133">Transmembrane helix</keyword>
<feature type="transmembrane region" description="Helical" evidence="7">
    <location>
        <begin position="290"/>
        <end position="312"/>
    </location>
</feature>
<dbReference type="RefSeq" id="WP_066236918.1">
    <property type="nucleotide sequence ID" value="NZ_LSGP01000001.1"/>
</dbReference>
<dbReference type="OrthoDB" id="6360at2"/>
<dbReference type="InterPro" id="IPR020846">
    <property type="entry name" value="MFS_dom"/>
</dbReference>
<feature type="transmembrane region" description="Helical" evidence="7">
    <location>
        <begin position="199"/>
        <end position="216"/>
    </location>
</feature>
<evidence type="ECO:0000259" key="8">
    <source>
        <dbReference type="PROSITE" id="PS50850"/>
    </source>
</evidence>
<protein>
    <recommendedName>
        <fullName evidence="8">Major facilitator superfamily (MFS) profile domain-containing protein</fullName>
    </recommendedName>
</protein>